<gene>
    <name evidence="1" type="ORF">PR048_018808</name>
</gene>
<proteinExistence type="predicted"/>
<evidence type="ECO:0000313" key="2">
    <source>
        <dbReference type="Proteomes" id="UP001159363"/>
    </source>
</evidence>
<dbReference type="Proteomes" id="UP001159363">
    <property type="component" value="Chromosome 6"/>
</dbReference>
<accession>A0ABQ9H1T4</accession>
<organism evidence="1 2">
    <name type="scientific">Dryococelus australis</name>
    <dbReference type="NCBI Taxonomy" id="614101"/>
    <lineage>
        <taxon>Eukaryota</taxon>
        <taxon>Metazoa</taxon>
        <taxon>Ecdysozoa</taxon>
        <taxon>Arthropoda</taxon>
        <taxon>Hexapoda</taxon>
        <taxon>Insecta</taxon>
        <taxon>Pterygota</taxon>
        <taxon>Neoptera</taxon>
        <taxon>Polyneoptera</taxon>
        <taxon>Phasmatodea</taxon>
        <taxon>Verophasmatodea</taxon>
        <taxon>Anareolatae</taxon>
        <taxon>Phasmatidae</taxon>
        <taxon>Eurycanthinae</taxon>
        <taxon>Dryococelus</taxon>
    </lineage>
</organism>
<name>A0ABQ9H1T4_9NEOP</name>
<comment type="caution">
    <text evidence="1">The sequence shown here is derived from an EMBL/GenBank/DDBJ whole genome shotgun (WGS) entry which is preliminary data.</text>
</comment>
<keyword evidence="2" id="KW-1185">Reference proteome</keyword>
<dbReference type="EMBL" id="JARBHB010000007">
    <property type="protein sequence ID" value="KAJ8878231.1"/>
    <property type="molecule type" value="Genomic_DNA"/>
</dbReference>
<reference evidence="1 2" key="1">
    <citation type="submission" date="2023-02" db="EMBL/GenBank/DDBJ databases">
        <title>LHISI_Scaffold_Assembly.</title>
        <authorList>
            <person name="Stuart O.P."/>
            <person name="Cleave R."/>
            <person name="Magrath M.J.L."/>
            <person name="Mikheyev A.S."/>
        </authorList>
    </citation>
    <scope>NUCLEOTIDE SEQUENCE [LARGE SCALE GENOMIC DNA]</scope>
    <source>
        <strain evidence="1">Daus_M_001</strain>
        <tissue evidence="1">Leg muscle</tissue>
    </source>
</reference>
<sequence length="90" mass="9960">MQCWTVAGVKEDAGKTHSSSVTNGYLPGQDVFNILSCYSHRPHVKDDFAYSRNGKSALRLATWNLGHLTLAKVGNPGVRETICRTILENR</sequence>
<evidence type="ECO:0000313" key="1">
    <source>
        <dbReference type="EMBL" id="KAJ8878231.1"/>
    </source>
</evidence>
<protein>
    <submittedName>
        <fullName evidence="1">Uncharacterized protein</fullName>
    </submittedName>
</protein>